<dbReference type="HAMAP" id="MF_01151">
    <property type="entry name" value="GrpE"/>
    <property type="match status" value="1"/>
</dbReference>
<evidence type="ECO:0008006" key="8">
    <source>
        <dbReference type="Google" id="ProtNLM"/>
    </source>
</evidence>
<keyword evidence="5" id="KW-0346">Stress response</keyword>
<gene>
    <name evidence="7" type="ORF">METZ01_LOCUS228744</name>
</gene>
<comment type="subcellular location">
    <subcellularLocation>
        <location evidence="1">Cytoplasm</location>
    </subcellularLocation>
</comment>
<dbReference type="SUPFAM" id="SSF58014">
    <property type="entry name" value="Coiled-coil domain of nucleotide exchange factor GrpE"/>
    <property type="match status" value="1"/>
</dbReference>
<dbReference type="GO" id="GO:0005737">
    <property type="term" value="C:cytoplasm"/>
    <property type="evidence" value="ECO:0007669"/>
    <property type="project" value="UniProtKB-SubCell"/>
</dbReference>
<keyword evidence="4" id="KW-0963">Cytoplasm</keyword>
<dbReference type="GO" id="GO:0042803">
    <property type="term" value="F:protein homodimerization activity"/>
    <property type="evidence" value="ECO:0007669"/>
    <property type="project" value="InterPro"/>
</dbReference>
<dbReference type="SUPFAM" id="SSF51064">
    <property type="entry name" value="Head domain of nucleotide exchange factor GrpE"/>
    <property type="match status" value="1"/>
</dbReference>
<dbReference type="Pfam" id="PF01025">
    <property type="entry name" value="GrpE"/>
    <property type="match status" value="1"/>
</dbReference>
<evidence type="ECO:0000313" key="7">
    <source>
        <dbReference type="EMBL" id="SVB75890.1"/>
    </source>
</evidence>
<evidence type="ECO:0000256" key="4">
    <source>
        <dbReference type="ARBA" id="ARBA00022490"/>
    </source>
</evidence>
<comment type="similarity">
    <text evidence="2">Belongs to the GrpE family.</text>
</comment>
<proteinExistence type="inferred from homology"/>
<evidence type="ECO:0000256" key="5">
    <source>
        <dbReference type="ARBA" id="ARBA00023016"/>
    </source>
</evidence>
<sequence length="157" mass="18633">LRTLAEMENRRRRFDKEREEAFEFGGFAFAKESLALIDNLERARTSFTDNKKFKENKDFPKILEAFEILEKDLISIFKRNNIEQIICKNKKFDPNFHQAMLEIDDTSKEPGTVVQEIQKGYTMKDRLLRPSLVGVTRFKNEDIKKDQENKDNHDTKK</sequence>
<dbReference type="EMBL" id="UINC01056173">
    <property type="protein sequence ID" value="SVB75890.1"/>
    <property type="molecule type" value="Genomic_DNA"/>
</dbReference>
<dbReference type="InterPro" id="IPR000740">
    <property type="entry name" value="GrpE"/>
</dbReference>
<dbReference type="PANTHER" id="PTHR21237:SF23">
    <property type="entry name" value="GRPE PROTEIN HOMOLOG, MITOCHONDRIAL"/>
    <property type="match status" value="1"/>
</dbReference>
<accession>A0A382GL81</accession>
<dbReference type="FunFam" id="2.30.22.10:FF:000001">
    <property type="entry name" value="Protein GrpE"/>
    <property type="match status" value="1"/>
</dbReference>
<dbReference type="GO" id="GO:0051082">
    <property type="term" value="F:unfolded protein binding"/>
    <property type="evidence" value="ECO:0007669"/>
    <property type="project" value="TreeGrafter"/>
</dbReference>
<evidence type="ECO:0000256" key="3">
    <source>
        <dbReference type="ARBA" id="ARBA00011738"/>
    </source>
</evidence>
<dbReference type="Gene3D" id="3.90.20.20">
    <property type="match status" value="1"/>
</dbReference>
<feature type="non-terminal residue" evidence="7">
    <location>
        <position position="1"/>
    </location>
</feature>
<dbReference type="GO" id="GO:0051087">
    <property type="term" value="F:protein-folding chaperone binding"/>
    <property type="evidence" value="ECO:0007669"/>
    <property type="project" value="InterPro"/>
</dbReference>
<dbReference type="GO" id="GO:0006457">
    <property type="term" value="P:protein folding"/>
    <property type="evidence" value="ECO:0007669"/>
    <property type="project" value="InterPro"/>
</dbReference>
<keyword evidence="6" id="KW-0143">Chaperone</keyword>
<protein>
    <recommendedName>
        <fullName evidence="8">Nucleotide exchange factor GrpE</fullName>
    </recommendedName>
</protein>
<evidence type="ECO:0000256" key="2">
    <source>
        <dbReference type="ARBA" id="ARBA00009054"/>
    </source>
</evidence>
<dbReference type="PROSITE" id="PS01071">
    <property type="entry name" value="GRPE"/>
    <property type="match status" value="1"/>
</dbReference>
<evidence type="ECO:0000256" key="6">
    <source>
        <dbReference type="ARBA" id="ARBA00023186"/>
    </source>
</evidence>
<dbReference type="InterPro" id="IPR013805">
    <property type="entry name" value="GrpE_CC"/>
</dbReference>
<dbReference type="Gene3D" id="2.30.22.10">
    <property type="entry name" value="Head domain of nucleotide exchange factor GrpE"/>
    <property type="match status" value="1"/>
</dbReference>
<comment type="subunit">
    <text evidence="3">Homodimer.</text>
</comment>
<dbReference type="GO" id="GO:0000774">
    <property type="term" value="F:adenyl-nucleotide exchange factor activity"/>
    <property type="evidence" value="ECO:0007669"/>
    <property type="project" value="InterPro"/>
</dbReference>
<dbReference type="InterPro" id="IPR009012">
    <property type="entry name" value="GrpE_head"/>
</dbReference>
<dbReference type="AlphaFoldDB" id="A0A382GL81"/>
<dbReference type="PANTHER" id="PTHR21237">
    <property type="entry name" value="GRPE PROTEIN"/>
    <property type="match status" value="1"/>
</dbReference>
<name>A0A382GL81_9ZZZZ</name>
<dbReference type="CDD" id="cd00446">
    <property type="entry name" value="GrpE"/>
    <property type="match status" value="1"/>
</dbReference>
<organism evidence="7">
    <name type="scientific">marine metagenome</name>
    <dbReference type="NCBI Taxonomy" id="408172"/>
    <lineage>
        <taxon>unclassified sequences</taxon>
        <taxon>metagenomes</taxon>
        <taxon>ecological metagenomes</taxon>
    </lineage>
</organism>
<dbReference type="PRINTS" id="PR00773">
    <property type="entry name" value="GRPEPROTEIN"/>
</dbReference>
<reference evidence="7" key="1">
    <citation type="submission" date="2018-05" db="EMBL/GenBank/DDBJ databases">
        <authorList>
            <person name="Lanie J.A."/>
            <person name="Ng W.-L."/>
            <person name="Kazmierczak K.M."/>
            <person name="Andrzejewski T.M."/>
            <person name="Davidsen T.M."/>
            <person name="Wayne K.J."/>
            <person name="Tettelin H."/>
            <person name="Glass J.I."/>
            <person name="Rusch D."/>
            <person name="Podicherti R."/>
            <person name="Tsui H.-C.T."/>
            <person name="Winkler M.E."/>
        </authorList>
    </citation>
    <scope>NUCLEOTIDE SEQUENCE</scope>
</reference>
<evidence type="ECO:0000256" key="1">
    <source>
        <dbReference type="ARBA" id="ARBA00004496"/>
    </source>
</evidence>